<organism evidence="1 2">
    <name type="scientific">Humidesulfovibrio mexicanus</name>
    <dbReference type="NCBI Taxonomy" id="147047"/>
    <lineage>
        <taxon>Bacteria</taxon>
        <taxon>Pseudomonadati</taxon>
        <taxon>Thermodesulfobacteriota</taxon>
        <taxon>Desulfovibrionia</taxon>
        <taxon>Desulfovibrionales</taxon>
        <taxon>Desulfovibrionaceae</taxon>
        <taxon>Humidesulfovibrio</taxon>
    </lineage>
</organism>
<dbReference type="InterPro" id="IPR024400">
    <property type="entry name" value="DUF2635"/>
</dbReference>
<dbReference type="Pfam" id="PF10948">
    <property type="entry name" value="DUF2635"/>
    <property type="match status" value="1"/>
</dbReference>
<accession>A0A239BCF1</accession>
<dbReference type="OrthoDB" id="5460329at2"/>
<reference evidence="1 2" key="1">
    <citation type="submission" date="2017-06" db="EMBL/GenBank/DDBJ databases">
        <authorList>
            <person name="Kim H.J."/>
            <person name="Triplett B.A."/>
        </authorList>
    </citation>
    <scope>NUCLEOTIDE SEQUENCE [LARGE SCALE GENOMIC DNA]</scope>
    <source>
        <strain evidence="1 2">DSM 13116</strain>
    </source>
</reference>
<evidence type="ECO:0000313" key="1">
    <source>
        <dbReference type="EMBL" id="SNS05600.1"/>
    </source>
</evidence>
<protein>
    <recommendedName>
        <fullName evidence="3">DUF2635 domain-containing protein</fullName>
    </recommendedName>
</protein>
<dbReference type="AlphaFoldDB" id="A0A239BCF1"/>
<gene>
    <name evidence="1" type="ORF">SAMN04488503_2479</name>
</gene>
<sequence length="58" mass="6462">MPVKYLVPKPGLVVRDPVTKTPLPAEGREVAMTTYWLRRLREGDVLEGAPVKSAKSKE</sequence>
<name>A0A239BCF1_9BACT</name>
<evidence type="ECO:0000313" key="2">
    <source>
        <dbReference type="Proteomes" id="UP000198324"/>
    </source>
</evidence>
<evidence type="ECO:0008006" key="3">
    <source>
        <dbReference type="Google" id="ProtNLM"/>
    </source>
</evidence>
<proteinExistence type="predicted"/>
<dbReference type="EMBL" id="FZOC01000005">
    <property type="protein sequence ID" value="SNS05600.1"/>
    <property type="molecule type" value="Genomic_DNA"/>
</dbReference>
<keyword evidence="2" id="KW-1185">Reference proteome</keyword>
<dbReference type="Proteomes" id="UP000198324">
    <property type="component" value="Unassembled WGS sequence"/>
</dbReference>
<dbReference type="RefSeq" id="WP_089274696.1">
    <property type="nucleotide sequence ID" value="NZ_FZOC01000005.1"/>
</dbReference>